<dbReference type="OrthoDB" id="361531at2"/>
<sequence>MATWQLQEAKAKLSEVIASAHSSGPQIITRRGVKEAVIVSMDEYERSQKHKTNGLASEEERKERVLAFLQSAPPFDVPERHPRRKRKSLR</sequence>
<dbReference type="SUPFAM" id="SSF143120">
    <property type="entry name" value="YefM-like"/>
    <property type="match status" value="1"/>
</dbReference>
<dbReference type="eggNOG" id="COG2161">
    <property type="taxonomic scope" value="Bacteria"/>
</dbReference>
<feature type="region of interest" description="Disordered" evidence="3">
    <location>
        <begin position="69"/>
        <end position="90"/>
    </location>
</feature>
<proteinExistence type="inferred from homology"/>
<dbReference type="HOGENOM" id="CLU_163140_1_3_0"/>
<feature type="compositionally biased region" description="Basic residues" evidence="3">
    <location>
        <begin position="81"/>
        <end position="90"/>
    </location>
</feature>
<gene>
    <name evidence="4" type="ordered locus">AciX8_1288</name>
</gene>
<accession>G8NYX9</accession>
<dbReference type="AlphaFoldDB" id="G8NYX9"/>
<keyword evidence="5" id="KW-1185">Reference proteome</keyword>
<name>G8NYX9_GRAMM</name>
<evidence type="ECO:0000256" key="1">
    <source>
        <dbReference type="ARBA" id="ARBA00009981"/>
    </source>
</evidence>
<evidence type="ECO:0000256" key="2">
    <source>
        <dbReference type="RuleBase" id="RU362080"/>
    </source>
</evidence>
<dbReference type="InterPro" id="IPR036165">
    <property type="entry name" value="YefM-like_sf"/>
</dbReference>
<protein>
    <recommendedName>
        <fullName evidence="2">Antitoxin</fullName>
    </recommendedName>
</protein>
<dbReference type="RefSeq" id="WP_014264511.1">
    <property type="nucleotide sequence ID" value="NC_016631.1"/>
</dbReference>
<evidence type="ECO:0000313" key="5">
    <source>
        <dbReference type="Proteomes" id="UP000007113"/>
    </source>
</evidence>
<dbReference type="KEGG" id="gma:AciX8_1288"/>
<dbReference type="Proteomes" id="UP000007113">
    <property type="component" value="Chromosome"/>
</dbReference>
<comment type="similarity">
    <text evidence="1 2">Belongs to the phD/YefM antitoxin family.</text>
</comment>
<evidence type="ECO:0000313" key="4">
    <source>
        <dbReference type="EMBL" id="AEU35631.1"/>
    </source>
</evidence>
<comment type="function">
    <text evidence="2">Antitoxin component of a type II toxin-antitoxin (TA) system.</text>
</comment>
<dbReference type="EMBL" id="CP003130">
    <property type="protein sequence ID" value="AEU35631.1"/>
    <property type="molecule type" value="Genomic_DNA"/>
</dbReference>
<dbReference type="NCBIfam" id="TIGR01552">
    <property type="entry name" value="phd_fam"/>
    <property type="match status" value="1"/>
</dbReference>
<dbReference type="Pfam" id="PF02604">
    <property type="entry name" value="PhdYeFM_antitox"/>
    <property type="match status" value="1"/>
</dbReference>
<dbReference type="Gene3D" id="3.40.1620.10">
    <property type="entry name" value="YefM-like domain"/>
    <property type="match status" value="1"/>
</dbReference>
<organism evidence="4 5">
    <name type="scientific">Granulicella mallensis (strain ATCC BAA-1857 / DSM 23137 / MP5ACTX8)</name>
    <dbReference type="NCBI Taxonomy" id="682795"/>
    <lineage>
        <taxon>Bacteria</taxon>
        <taxon>Pseudomonadati</taxon>
        <taxon>Acidobacteriota</taxon>
        <taxon>Terriglobia</taxon>
        <taxon>Terriglobales</taxon>
        <taxon>Acidobacteriaceae</taxon>
        <taxon>Granulicella</taxon>
    </lineage>
</organism>
<evidence type="ECO:0000256" key="3">
    <source>
        <dbReference type="SAM" id="MobiDB-lite"/>
    </source>
</evidence>
<dbReference type="STRING" id="682795.AciX8_1288"/>
<dbReference type="InterPro" id="IPR006442">
    <property type="entry name" value="Antitoxin_Phd/YefM"/>
</dbReference>
<reference evidence="4 5" key="1">
    <citation type="submission" date="2011-11" db="EMBL/GenBank/DDBJ databases">
        <title>Complete sequence of Granulicella mallensis MP5ACTX8.</title>
        <authorList>
            <consortium name="US DOE Joint Genome Institute"/>
            <person name="Lucas S."/>
            <person name="Copeland A."/>
            <person name="Lapidus A."/>
            <person name="Cheng J.-F."/>
            <person name="Goodwin L."/>
            <person name="Pitluck S."/>
            <person name="Peters L."/>
            <person name="Lu M."/>
            <person name="Detter J.C."/>
            <person name="Han C."/>
            <person name="Tapia R."/>
            <person name="Land M."/>
            <person name="Hauser L."/>
            <person name="Kyrpides N."/>
            <person name="Ivanova N."/>
            <person name="Mikhailova N."/>
            <person name="Pagani I."/>
            <person name="Rawat S."/>
            <person name="Mannisto M."/>
            <person name="Haggblom M."/>
            <person name="Woyke T."/>
        </authorList>
    </citation>
    <scope>NUCLEOTIDE SEQUENCE [LARGE SCALE GENOMIC DNA]</scope>
    <source>
        <strain evidence="5">ATCC BAA-1857 / DSM 23137 / MP5ACTX8</strain>
    </source>
</reference>